<name>A0A087E2F8_9BIFI</name>
<feature type="compositionally biased region" description="Basic and acidic residues" evidence="1">
    <location>
        <begin position="44"/>
        <end position="57"/>
    </location>
</feature>
<evidence type="ECO:0000313" key="2">
    <source>
        <dbReference type="EMBL" id="KFJ01959.1"/>
    </source>
</evidence>
<evidence type="ECO:0000256" key="1">
    <source>
        <dbReference type="SAM" id="MobiDB-lite"/>
    </source>
</evidence>
<accession>A0A087E2F8</accession>
<sequence length="174" mass="19542">MSRHAQSDGCPTGQPHPHTTRPTTHAPTYATCEIPHRTVFNPKHPPDYARRDIRDVRNPAPNRPQPGTPTGLRMSWHTQPDRPTSRTGLFHTHPSHSVRHGIRRGTITLRHDHEQTVRTAGSTHRARIRSHSGTPGTNINQPSPTLNHRVRIRSHNRQCDPPEPANPTAPTVPM</sequence>
<feature type="compositionally biased region" description="Polar residues" evidence="1">
    <location>
        <begin position="131"/>
        <end position="145"/>
    </location>
</feature>
<gene>
    <name evidence="2" type="ORF">THER5_0134</name>
</gene>
<proteinExistence type="predicted"/>
<dbReference type="Proteomes" id="UP000029003">
    <property type="component" value="Unassembled WGS sequence"/>
</dbReference>
<feature type="region of interest" description="Disordered" evidence="1">
    <location>
        <begin position="1"/>
        <end position="98"/>
    </location>
</feature>
<feature type="region of interest" description="Disordered" evidence="1">
    <location>
        <begin position="115"/>
        <end position="145"/>
    </location>
</feature>
<comment type="caution">
    <text evidence="2">The sequence shown here is derived from an EMBL/GenBank/DDBJ whole genome shotgun (WGS) entry which is preliminary data.</text>
</comment>
<reference evidence="2 3" key="1">
    <citation type="submission" date="2014-03" db="EMBL/GenBank/DDBJ databases">
        <title>Genomics of Bifidobacteria.</title>
        <authorList>
            <person name="Ventura M."/>
            <person name="Milani C."/>
            <person name="Lugli G.A."/>
        </authorList>
    </citation>
    <scope>NUCLEOTIDE SEQUENCE [LARGE SCALE GENOMIC DNA]</scope>
    <source>
        <strain evidence="2 3">LMG 21395</strain>
    </source>
</reference>
<protein>
    <submittedName>
        <fullName evidence="2">Uncharacterized protein</fullName>
    </submittedName>
</protein>
<evidence type="ECO:0000313" key="3">
    <source>
        <dbReference type="Proteomes" id="UP000029003"/>
    </source>
</evidence>
<dbReference type="AlphaFoldDB" id="A0A087E2F8"/>
<dbReference type="EMBL" id="JGZT01000007">
    <property type="protein sequence ID" value="KFJ01959.1"/>
    <property type="molecule type" value="Genomic_DNA"/>
</dbReference>
<organism evidence="2 3">
    <name type="scientific">Bifidobacterium thermacidophilum subsp. thermacidophilum</name>
    <dbReference type="NCBI Taxonomy" id="79262"/>
    <lineage>
        <taxon>Bacteria</taxon>
        <taxon>Bacillati</taxon>
        <taxon>Actinomycetota</taxon>
        <taxon>Actinomycetes</taxon>
        <taxon>Bifidobacteriales</taxon>
        <taxon>Bifidobacteriaceae</taxon>
        <taxon>Bifidobacterium</taxon>
    </lineage>
</organism>
<feature type="compositionally biased region" description="Low complexity" evidence="1">
    <location>
        <begin position="11"/>
        <end position="31"/>
    </location>
</feature>